<comment type="caution">
    <text evidence="1">The sequence shown here is derived from an EMBL/GenBank/DDBJ whole genome shotgun (WGS) entry which is preliminary data.</text>
</comment>
<dbReference type="EMBL" id="LNYV01000037">
    <property type="protein sequence ID" value="KTD54545.1"/>
    <property type="molecule type" value="Genomic_DNA"/>
</dbReference>
<dbReference type="PATRIC" id="fig|28087.4.peg.3613"/>
<dbReference type="RefSeq" id="WP_129556791.1">
    <property type="nucleotide sequence ID" value="NZ_CP025491.2"/>
</dbReference>
<sequence length="82" mass="9458">MMMKDTQEALKDLLNNLGFIPDDFKINDHNLIQWGTQSVQPLKDVTTITRLSTKKSKTYKSEYSSAWLVDFENDLKNGVFNS</sequence>
<reference evidence="1 2" key="1">
    <citation type="submission" date="2015-11" db="EMBL/GenBank/DDBJ databases">
        <title>Genomic analysis of 38 Legionella species identifies large and diverse effector repertoires.</title>
        <authorList>
            <person name="Burstein D."/>
            <person name="Amaro F."/>
            <person name="Zusman T."/>
            <person name="Lifshitz Z."/>
            <person name="Cohen O."/>
            <person name="Gilbert J.A."/>
            <person name="Pupko T."/>
            <person name="Shuman H.A."/>
            <person name="Segal G."/>
        </authorList>
    </citation>
    <scope>NUCLEOTIDE SEQUENCE [LARGE SCALE GENOMIC DNA]</scope>
    <source>
        <strain evidence="1 2">Mt.St.Helens-4</strain>
    </source>
</reference>
<protein>
    <submittedName>
        <fullName evidence="1">Uncharacterized protein</fullName>
    </submittedName>
</protein>
<accession>A0A0W0YC77</accession>
<name>A0A0W0YC77_9GAMM</name>
<evidence type="ECO:0000313" key="1">
    <source>
        <dbReference type="EMBL" id="KTD54545.1"/>
    </source>
</evidence>
<dbReference type="Proteomes" id="UP000054621">
    <property type="component" value="Unassembled WGS sequence"/>
</dbReference>
<gene>
    <name evidence="1" type="ORF">Lsai_3367</name>
</gene>
<organism evidence="1 2">
    <name type="scientific">Legionella sainthelensi</name>
    <dbReference type="NCBI Taxonomy" id="28087"/>
    <lineage>
        <taxon>Bacteria</taxon>
        <taxon>Pseudomonadati</taxon>
        <taxon>Pseudomonadota</taxon>
        <taxon>Gammaproteobacteria</taxon>
        <taxon>Legionellales</taxon>
        <taxon>Legionellaceae</taxon>
        <taxon>Legionella</taxon>
    </lineage>
</organism>
<dbReference type="AlphaFoldDB" id="A0A0W0YC77"/>
<evidence type="ECO:0000313" key="2">
    <source>
        <dbReference type="Proteomes" id="UP000054621"/>
    </source>
</evidence>
<proteinExistence type="predicted"/>